<reference evidence="2" key="1">
    <citation type="submission" date="2014-09" db="EMBL/GenBank/DDBJ databases">
        <authorList>
            <person name="Mudge J."/>
            <person name="Ramaraj T."/>
            <person name="Lindquist I.E."/>
            <person name="Bharti A.K."/>
            <person name="Sundararajan A."/>
            <person name="Cameron C.T."/>
            <person name="Woodward J.E."/>
            <person name="May G.D."/>
            <person name="Brubaker C."/>
            <person name="Broadhvest J."/>
            <person name="Wilkins T.A."/>
        </authorList>
    </citation>
    <scope>NUCLEOTIDE SEQUENCE</scope>
    <source>
        <strain evidence="2">cv. AKA8401</strain>
    </source>
</reference>
<dbReference type="EMBL" id="JRRC01408337">
    <property type="protein sequence ID" value="KHG04273.1"/>
    <property type="molecule type" value="Genomic_DNA"/>
</dbReference>
<evidence type="ECO:0000313" key="2">
    <source>
        <dbReference type="Proteomes" id="UP000032142"/>
    </source>
</evidence>
<name>A0A0B0MQA5_GOSAR</name>
<sequence>MLMAQACIVLRFYILSIAPWS</sequence>
<proteinExistence type="predicted"/>
<protein>
    <submittedName>
        <fullName evidence="1">Uncharacterized protein</fullName>
    </submittedName>
</protein>
<accession>A0A0B0MQA5</accession>
<evidence type="ECO:0000313" key="1">
    <source>
        <dbReference type="EMBL" id="KHG04273.1"/>
    </source>
</evidence>
<gene>
    <name evidence="1" type="ORF">F383_29014</name>
</gene>
<comment type="caution">
    <text evidence="1">The sequence shown here is derived from an EMBL/GenBank/DDBJ whole genome shotgun (WGS) entry which is preliminary data.</text>
</comment>
<dbReference type="Proteomes" id="UP000032142">
    <property type="component" value="Unassembled WGS sequence"/>
</dbReference>
<organism evidence="1 2">
    <name type="scientific">Gossypium arboreum</name>
    <name type="common">Tree cotton</name>
    <name type="synonym">Gossypium nanking</name>
    <dbReference type="NCBI Taxonomy" id="29729"/>
    <lineage>
        <taxon>Eukaryota</taxon>
        <taxon>Viridiplantae</taxon>
        <taxon>Streptophyta</taxon>
        <taxon>Embryophyta</taxon>
        <taxon>Tracheophyta</taxon>
        <taxon>Spermatophyta</taxon>
        <taxon>Magnoliopsida</taxon>
        <taxon>eudicotyledons</taxon>
        <taxon>Gunneridae</taxon>
        <taxon>Pentapetalae</taxon>
        <taxon>rosids</taxon>
        <taxon>malvids</taxon>
        <taxon>Malvales</taxon>
        <taxon>Malvaceae</taxon>
        <taxon>Malvoideae</taxon>
        <taxon>Gossypium</taxon>
    </lineage>
</organism>
<dbReference type="AlphaFoldDB" id="A0A0B0MQA5"/>
<keyword evidence="2" id="KW-1185">Reference proteome</keyword>